<keyword evidence="1" id="KW-1133">Transmembrane helix</keyword>
<sequence>MQECIFSIFGAGFFFSAFGLGLIGYGGILLYELNCVGATFLAFGSLTALFGFYLFSTVSSGGVYSMDGSTRSDSADMEMHQRPSGYFRSWII</sequence>
<dbReference type="Proteomes" id="UP001497382">
    <property type="component" value="Unassembled WGS sequence"/>
</dbReference>
<accession>A0AAV2BJV1</accession>
<evidence type="ECO:0000313" key="3">
    <source>
        <dbReference type="Proteomes" id="UP001497382"/>
    </source>
</evidence>
<feature type="transmembrane region" description="Helical" evidence="1">
    <location>
        <begin position="6"/>
        <end position="31"/>
    </location>
</feature>
<proteinExistence type="predicted"/>
<keyword evidence="1" id="KW-0472">Membrane</keyword>
<gene>
    <name evidence="2" type="ORF">LARSCL_LOCUS19382</name>
</gene>
<organism evidence="2 3">
    <name type="scientific">Larinioides sclopetarius</name>
    <dbReference type="NCBI Taxonomy" id="280406"/>
    <lineage>
        <taxon>Eukaryota</taxon>
        <taxon>Metazoa</taxon>
        <taxon>Ecdysozoa</taxon>
        <taxon>Arthropoda</taxon>
        <taxon>Chelicerata</taxon>
        <taxon>Arachnida</taxon>
        <taxon>Araneae</taxon>
        <taxon>Araneomorphae</taxon>
        <taxon>Entelegynae</taxon>
        <taxon>Araneoidea</taxon>
        <taxon>Araneidae</taxon>
        <taxon>Larinioides</taxon>
    </lineage>
</organism>
<evidence type="ECO:0008006" key="4">
    <source>
        <dbReference type="Google" id="ProtNLM"/>
    </source>
</evidence>
<keyword evidence="1" id="KW-0812">Transmembrane</keyword>
<evidence type="ECO:0000256" key="1">
    <source>
        <dbReference type="SAM" id="Phobius"/>
    </source>
</evidence>
<reference evidence="2 3" key="1">
    <citation type="submission" date="2024-04" db="EMBL/GenBank/DDBJ databases">
        <authorList>
            <person name="Rising A."/>
            <person name="Reimegard J."/>
            <person name="Sonavane S."/>
            <person name="Akerstrom W."/>
            <person name="Nylinder S."/>
            <person name="Hedman E."/>
            <person name="Kallberg Y."/>
        </authorList>
    </citation>
    <scope>NUCLEOTIDE SEQUENCE [LARGE SCALE GENOMIC DNA]</scope>
</reference>
<keyword evidence="3" id="KW-1185">Reference proteome</keyword>
<evidence type="ECO:0000313" key="2">
    <source>
        <dbReference type="EMBL" id="CAL1295638.1"/>
    </source>
</evidence>
<name>A0AAV2BJV1_9ARAC</name>
<comment type="caution">
    <text evidence="2">The sequence shown here is derived from an EMBL/GenBank/DDBJ whole genome shotgun (WGS) entry which is preliminary data.</text>
</comment>
<protein>
    <recommendedName>
        <fullName evidence="4">NADH dehydrogenase subunit 6</fullName>
    </recommendedName>
</protein>
<feature type="transmembrane region" description="Helical" evidence="1">
    <location>
        <begin position="38"/>
        <end position="56"/>
    </location>
</feature>
<dbReference type="EMBL" id="CAXIEN010000376">
    <property type="protein sequence ID" value="CAL1295638.1"/>
    <property type="molecule type" value="Genomic_DNA"/>
</dbReference>
<dbReference type="AlphaFoldDB" id="A0AAV2BJV1"/>